<keyword evidence="5 8" id="KW-0812">Transmembrane</keyword>
<feature type="transmembrane region" description="Helical" evidence="8">
    <location>
        <begin position="65"/>
        <end position="82"/>
    </location>
</feature>
<reference evidence="10" key="1">
    <citation type="submission" date="2019-03" db="EMBL/GenBank/DDBJ databases">
        <authorList>
            <person name="Hao L."/>
        </authorList>
    </citation>
    <scope>NUCLEOTIDE SEQUENCE</scope>
</reference>
<dbReference type="AlphaFoldDB" id="A0A485LY21"/>
<organism evidence="10">
    <name type="scientific">anaerobic digester metagenome</name>
    <dbReference type="NCBI Taxonomy" id="1263854"/>
    <lineage>
        <taxon>unclassified sequences</taxon>
        <taxon>metagenomes</taxon>
        <taxon>ecological metagenomes</taxon>
    </lineage>
</organism>
<feature type="transmembrane region" description="Helical" evidence="8">
    <location>
        <begin position="413"/>
        <end position="433"/>
    </location>
</feature>
<keyword evidence="4" id="KW-0808">Transferase</keyword>
<evidence type="ECO:0000256" key="7">
    <source>
        <dbReference type="ARBA" id="ARBA00023136"/>
    </source>
</evidence>
<feature type="transmembrane region" description="Helical" evidence="8">
    <location>
        <begin position="94"/>
        <end position="114"/>
    </location>
</feature>
<keyword evidence="2" id="KW-1003">Cell membrane</keyword>
<dbReference type="InterPro" id="IPR038731">
    <property type="entry name" value="RgtA/B/C-like"/>
</dbReference>
<evidence type="ECO:0000256" key="6">
    <source>
        <dbReference type="ARBA" id="ARBA00022989"/>
    </source>
</evidence>
<dbReference type="GO" id="GO:0016763">
    <property type="term" value="F:pentosyltransferase activity"/>
    <property type="evidence" value="ECO:0007669"/>
    <property type="project" value="TreeGrafter"/>
</dbReference>
<feature type="transmembrane region" description="Helical" evidence="8">
    <location>
        <begin position="12"/>
        <end position="31"/>
    </location>
</feature>
<name>A0A485LY21_9ZZZZ</name>
<feature type="domain" description="Glycosyltransferase RgtA/B/C/D-like" evidence="9">
    <location>
        <begin position="71"/>
        <end position="222"/>
    </location>
</feature>
<evidence type="ECO:0000256" key="8">
    <source>
        <dbReference type="SAM" id="Phobius"/>
    </source>
</evidence>
<keyword evidence="3" id="KW-0328">Glycosyltransferase</keyword>
<evidence type="ECO:0000256" key="5">
    <source>
        <dbReference type="ARBA" id="ARBA00022692"/>
    </source>
</evidence>
<evidence type="ECO:0000256" key="4">
    <source>
        <dbReference type="ARBA" id="ARBA00022679"/>
    </source>
</evidence>
<dbReference type="PANTHER" id="PTHR33908:SF11">
    <property type="entry name" value="MEMBRANE PROTEIN"/>
    <property type="match status" value="1"/>
</dbReference>
<gene>
    <name evidence="10" type="ORF">SCFA_1880004</name>
</gene>
<proteinExistence type="predicted"/>
<comment type="subcellular location">
    <subcellularLocation>
        <location evidence="1">Cell membrane</location>
        <topology evidence="1">Multi-pass membrane protein</topology>
    </subcellularLocation>
</comment>
<feature type="transmembrane region" description="Helical" evidence="8">
    <location>
        <begin position="166"/>
        <end position="193"/>
    </location>
</feature>
<evidence type="ECO:0000256" key="1">
    <source>
        <dbReference type="ARBA" id="ARBA00004651"/>
    </source>
</evidence>
<dbReference type="PANTHER" id="PTHR33908">
    <property type="entry name" value="MANNOSYLTRANSFERASE YKCB-RELATED"/>
    <property type="match status" value="1"/>
</dbReference>
<keyword evidence="6 8" id="KW-1133">Transmembrane helix</keyword>
<feature type="transmembrane region" description="Helical" evidence="8">
    <location>
        <begin position="355"/>
        <end position="379"/>
    </location>
</feature>
<evidence type="ECO:0000313" key="10">
    <source>
        <dbReference type="EMBL" id="VFU12748.1"/>
    </source>
</evidence>
<evidence type="ECO:0000256" key="3">
    <source>
        <dbReference type="ARBA" id="ARBA00022676"/>
    </source>
</evidence>
<dbReference type="InterPro" id="IPR050297">
    <property type="entry name" value="LipidA_mod_glycosyltrf_83"/>
</dbReference>
<protein>
    <recommendedName>
        <fullName evidence="9">Glycosyltransferase RgtA/B/C/D-like domain-containing protein</fullName>
    </recommendedName>
</protein>
<dbReference type="Pfam" id="PF13231">
    <property type="entry name" value="PMT_2"/>
    <property type="match status" value="1"/>
</dbReference>
<evidence type="ECO:0000259" key="9">
    <source>
        <dbReference type="Pfam" id="PF13231"/>
    </source>
</evidence>
<feature type="transmembrane region" description="Helical" evidence="8">
    <location>
        <begin position="143"/>
        <end position="160"/>
    </location>
</feature>
<dbReference type="GO" id="GO:0005886">
    <property type="term" value="C:plasma membrane"/>
    <property type="evidence" value="ECO:0007669"/>
    <property type="project" value="UniProtKB-SubCell"/>
</dbReference>
<evidence type="ECO:0000256" key="2">
    <source>
        <dbReference type="ARBA" id="ARBA00022475"/>
    </source>
</evidence>
<sequence length="444" mass="51105">MLGKSSLPAKKYLISFLVITLIGSLLRYWWIRNVPNVPESDFEGYYVIATNFYHNLGISMWGNPVAFQGMGYPFVLGLFFKLTGNTEVMTGKYLNLLLSISTMFVLFFVFNKLFEQKTAVAAYLVAALLPNYIAYNSVLGSEILFTFFVALTILVQFSELDNRYRYPLLGILIAFSALTKPYFIAYPAVFAVAEWLRNKSVKQTAIAALLVSLVMALVIAPWTYRNWKIFNEFIPITYNGGYVLYINNNDYNHYGGWMDPADFEVSEEFKARFVEKGTTFPEHPPQTDKLYKDEAKKWILTHPVEFLQLGVLRVKNTFFNGAEDIVKWTMNQIDKENLDRQSLRKLNFYRAITDMIIYVLSSFGFFYTMIYLIWIIAGLFCKTPALDYKKAVVVLNIAFLAAVYFVTEGQPRYNFPALFFMIAAAVASMELVIKNLGRNYREQT</sequence>
<feature type="transmembrane region" description="Helical" evidence="8">
    <location>
        <begin position="205"/>
        <end position="224"/>
    </location>
</feature>
<accession>A0A485LY21</accession>
<keyword evidence="7 8" id="KW-0472">Membrane</keyword>
<dbReference type="GO" id="GO:0008610">
    <property type="term" value="P:lipid biosynthetic process"/>
    <property type="evidence" value="ECO:0007669"/>
    <property type="project" value="UniProtKB-ARBA"/>
</dbReference>
<feature type="transmembrane region" description="Helical" evidence="8">
    <location>
        <begin position="391"/>
        <end position="407"/>
    </location>
</feature>
<dbReference type="EMBL" id="CAADRN010000099">
    <property type="protein sequence ID" value="VFU12748.1"/>
    <property type="molecule type" value="Genomic_DNA"/>
</dbReference>